<reference evidence="9 10" key="1">
    <citation type="submission" date="2020-12" db="EMBL/GenBank/DDBJ databases">
        <title>Metabolic potential, ecology and presence of endohyphal bacteria is reflected in genomic diversity of Mucoromycotina.</title>
        <authorList>
            <person name="Muszewska A."/>
            <person name="Okrasinska A."/>
            <person name="Steczkiewicz K."/>
            <person name="Drgas O."/>
            <person name="Orlowska M."/>
            <person name="Perlinska-Lenart U."/>
            <person name="Aleksandrzak-Piekarczyk T."/>
            <person name="Szatraj K."/>
            <person name="Zielenkiewicz U."/>
            <person name="Pilsyk S."/>
            <person name="Malc E."/>
            <person name="Mieczkowski P."/>
            <person name="Kruszewska J.S."/>
            <person name="Biernat P."/>
            <person name="Pawlowska J."/>
        </authorList>
    </citation>
    <scope>NUCLEOTIDE SEQUENCE [LARGE SCALE GENOMIC DNA]</scope>
    <source>
        <strain evidence="9 10">CBS 142.35</strain>
    </source>
</reference>
<protein>
    <recommendedName>
        <fullName evidence="8">Peptidase S8/S53 domain-containing protein</fullName>
    </recommendedName>
</protein>
<dbReference type="InterPro" id="IPR000209">
    <property type="entry name" value="Peptidase_S8/S53_dom"/>
</dbReference>
<sequence length="475" mass="52091">MKFHGTALVSCAALFVTTVIATSNTENSSINSKTPTHIIKLKNNSYNGIAAHNLIASKHREYMLMSLRAASLDERKKDKRDVPFMDSLLDQEAQLDEQNFLLQAQDMERQLSLDHIKLDNEFVAISGIFPDNGFIDTIHNDHDVDYVEPNYIYKATFLLPEDDMTTLFNEQDSENNNKVYDKRTLSPNVDWGLSRINKRTLNELDSHDFDESAGSGIEVFVLDSGVNIGHKDFEGRAKTTANFIHHEDSIDLGGHGTHVAGKIAGKEYGVAKSANILSVKILNRSGDGTLGNLVKGLSHVIQTATPGKAIVNLSLSGPKSKLIDEAISKLVNEYNIPVFVSAGNSGTDACYFTPSSNPNVFSVGATDINDQVPYYSNTGTCVKLYAPGSNIKSTWIHSNNEETKVLDGTSMANPHVVGIAASLMSKKTFNSPKELYQVILSKATSNMLTFASPVDPEINNNLIAFNENVLMKNKK</sequence>
<dbReference type="PANTHER" id="PTHR43806:SF66">
    <property type="entry name" value="SERIN ENDOPEPTIDASE"/>
    <property type="match status" value="1"/>
</dbReference>
<dbReference type="InterPro" id="IPR036852">
    <property type="entry name" value="Peptidase_S8/S53_dom_sf"/>
</dbReference>
<evidence type="ECO:0000256" key="2">
    <source>
        <dbReference type="ARBA" id="ARBA00022670"/>
    </source>
</evidence>
<dbReference type="AlphaFoldDB" id="A0A8H7RSJ5"/>
<dbReference type="GO" id="GO:0005615">
    <property type="term" value="C:extracellular space"/>
    <property type="evidence" value="ECO:0007669"/>
    <property type="project" value="TreeGrafter"/>
</dbReference>
<dbReference type="InterPro" id="IPR050131">
    <property type="entry name" value="Peptidase_S8_subtilisin-like"/>
</dbReference>
<dbReference type="PRINTS" id="PR00723">
    <property type="entry name" value="SUBTILISIN"/>
</dbReference>
<dbReference type="SUPFAM" id="SSF52743">
    <property type="entry name" value="Subtilisin-like"/>
    <property type="match status" value="1"/>
</dbReference>
<feature type="active site" description="Charge relay system" evidence="5">
    <location>
        <position position="410"/>
    </location>
</feature>
<dbReference type="Pfam" id="PF00082">
    <property type="entry name" value="Peptidase_S8"/>
    <property type="match status" value="1"/>
</dbReference>
<proteinExistence type="inferred from homology"/>
<accession>A0A8H7RSJ5</accession>
<dbReference type="OrthoDB" id="206201at2759"/>
<dbReference type="PROSITE" id="PS51892">
    <property type="entry name" value="SUBTILASE"/>
    <property type="match status" value="1"/>
</dbReference>
<evidence type="ECO:0000256" key="7">
    <source>
        <dbReference type="SAM" id="SignalP"/>
    </source>
</evidence>
<keyword evidence="4 5" id="KW-0720">Serine protease</keyword>
<evidence type="ECO:0000313" key="10">
    <source>
        <dbReference type="Proteomes" id="UP000646827"/>
    </source>
</evidence>
<evidence type="ECO:0000256" key="1">
    <source>
        <dbReference type="ARBA" id="ARBA00011073"/>
    </source>
</evidence>
<dbReference type="Proteomes" id="UP000646827">
    <property type="component" value="Unassembled WGS sequence"/>
</dbReference>
<dbReference type="InterPro" id="IPR034193">
    <property type="entry name" value="PCSK9_ProteinaseK-like"/>
</dbReference>
<dbReference type="InterPro" id="IPR023827">
    <property type="entry name" value="Peptidase_S8_Asp-AS"/>
</dbReference>
<dbReference type="InterPro" id="IPR015500">
    <property type="entry name" value="Peptidase_S8_subtilisin-rel"/>
</dbReference>
<dbReference type="Gene3D" id="3.40.50.200">
    <property type="entry name" value="Peptidase S8/S53 domain"/>
    <property type="match status" value="1"/>
</dbReference>
<dbReference type="PANTHER" id="PTHR43806">
    <property type="entry name" value="PEPTIDASE S8"/>
    <property type="match status" value="1"/>
</dbReference>
<feature type="signal peptide" evidence="7">
    <location>
        <begin position="1"/>
        <end position="21"/>
    </location>
</feature>
<name>A0A8H7RSJ5_9FUNG</name>
<evidence type="ECO:0000313" key="9">
    <source>
        <dbReference type="EMBL" id="KAG2215868.1"/>
    </source>
</evidence>
<dbReference type="InterPro" id="IPR023828">
    <property type="entry name" value="Peptidase_S8_Ser-AS"/>
</dbReference>
<evidence type="ECO:0000259" key="8">
    <source>
        <dbReference type="Pfam" id="PF00082"/>
    </source>
</evidence>
<keyword evidence="10" id="KW-1185">Reference proteome</keyword>
<dbReference type="PROSITE" id="PS00138">
    <property type="entry name" value="SUBTILASE_SER"/>
    <property type="match status" value="1"/>
</dbReference>
<keyword evidence="2 5" id="KW-0645">Protease</keyword>
<dbReference type="PROSITE" id="PS00137">
    <property type="entry name" value="SUBTILASE_HIS"/>
    <property type="match status" value="1"/>
</dbReference>
<feature type="active site" description="Charge relay system" evidence="5">
    <location>
        <position position="223"/>
    </location>
</feature>
<dbReference type="CDD" id="cd04077">
    <property type="entry name" value="Peptidases_S8_PCSK9_ProteinaseK_like"/>
    <property type="match status" value="1"/>
</dbReference>
<dbReference type="GO" id="GO:0004252">
    <property type="term" value="F:serine-type endopeptidase activity"/>
    <property type="evidence" value="ECO:0007669"/>
    <property type="project" value="UniProtKB-UniRule"/>
</dbReference>
<evidence type="ECO:0000256" key="4">
    <source>
        <dbReference type="ARBA" id="ARBA00022825"/>
    </source>
</evidence>
<evidence type="ECO:0000256" key="3">
    <source>
        <dbReference type="ARBA" id="ARBA00022801"/>
    </source>
</evidence>
<gene>
    <name evidence="9" type="ORF">INT45_006355</name>
</gene>
<comment type="caution">
    <text evidence="9">The sequence shown here is derived from an EMBL/GenBank/DDBJ whole genome shotgun (WGS) entry which is preliminary data.</text>
</comment>
<keyword evidence="7" id="KW-0732">Signal</keyword>
<organism evidence="9 10">
    <name type="scientific">Circinella minor</name>
    <dbReference type="NCBI Taxonomy" id="1195481"/>
    <lineage>
        <taxon>Eukaryota</taxon>
        <taxon>Fungi</taxon>
        <taxon>Fungi incertae sedis</taxon>
        <taxon>Mucoromycota</taxon>
        <taxon>Mucoromycotina</taxon>
        <taxon>Mucoromycetes</taxon>
        <taxon>Mucorales</taxon>
        <taxon>Lichtheimiaceae</taxon>
        <taxon>Circinella</taxon>
    </lineage>
</organism>
<comment type="similarity">
    <text evidence="1 5 6">Belongs to the peptidase S8 family.</text>
</comment>
<feature type="active site" description="Charge relay system" evidence="5">
    <location>
        <position position="255"/>
    </location>
</feature>
<feature type="domain" description="Peptidase S8/S53" evidence="8">
    <location>
        <begin position="214"/>
        <end position="446"/>
    </location>
</feature>
<feature type="chain" id="PRO_5034318967" description="Peptidase S8/S53 domain-containing protein" evidence="7">
    <location>
        <begin position="22"/>
        <end position="475"/>
    </location>
</feature>
<dbReference type="PROSITE" id="PS00136">
    <property type="entry name" value="SUBTILASE_ASP"/>
    <property type="match status" value="1"/>
</dbReference>
<dbReference type="InterPro" id="IPR022398">
    <property type="entry name" value="Peptidase_S8_His-AS"/>
</dbReference>
<dbReference type="EMBL" id="JAEPRB010000478">
    <property type="protein sequence ID" value="KAG2215868.1"/>
    <property type="molecule type" value="Genomic_DNA"/>
</dbReference>
<evidence type="ECO:0000256" key="5">
    <source>
        <dbReference type="PROSITE-ProRule" id="PRU01240"/>
    </source>
</evidence>
<keyword evidence="3 5" id="KW-0378">Hydrolase</keyword>
<dbReference type="GO" id="GO:0006508">
    <property type="term" value="P:proteolysis"/>
    <property type="evidence" value="ECO:0007669"/>
    <property type="project" value="UniProtKB-KW"/>
</dbReference>
<dbReference type="FunFam" id="3.40.50.200:FF:000014">
    <property type="entry name" value="Proteinase K"/>
    <property type="match status" value="1"/>
</dbReference>
<evidence type="ECO:0000256" key="6">
    <source>
        <dbReference type="RuleBase" id="RU003355"/>
    </source>
</evidence>